<dbReference type="EMBL" id="JH597777">
    <property type="status" value="NOT_ANNOTATED_CDS"/>
    <property type="molecule type" value="Genomic_DNA"/>
</dbReference>
<dbReference type="AlphaFoldDB" id="M4B258"/>
<dbReference type="EnsemblProtists" id="HpaT800355">
    <property type="protein sequence ID" value="HpaP800355"/>
    <property type="gene ID" value="HpaG800355"/>
</dbReference>
<dbReference type="HOGENOM" id="CLU_3145676_0_0_1"/>
<sequence length="49" mass="5543">MGQARCYGNGTRRDGRHVGPAYGTCGLDAQYLQLDLVKLHCRKITWCME</sequence>
<reference evidence="2" key="1">
    <citation type="journal article" date="2010" name="Science">
        <title>Signatures of adaptation to obligate biotrophy in the Hyaloperonospora arabidopsidis genome.</title>
        <authorList>
            <person name="Baxter L."/>
            <person name="Tripathy S."/>
            <person name="Ishaque N."/>
            <person name="Boot N."/>
            <person name="Cabral A."/>
            <person name="Kemen E."/>
            <person name="Thines M."/>
            <person name="Ah-Fong A."/>
            <person name="Anderson R."/>
            <person name="Badejoko W."/>
            <person name="Bittner-Eddy P."/>
            <person name="Boore J.L."/>
            <person name="Chibucos M.C."/>
            <person name="Coates M."/>
            <person name="Dehal P."/>
            <person name="Delehaunty K."/>
            <person name="Dong S."/>
            <person name="Downton P."/>
            <person name="Dumas B."/>
            <person name="Fabro G."/>
            <person name="Fronick C."/>
            <person name="Fuerstenberg S.I."/>
            <person name="Fulton L."/>
            <person name="Gaulin E."/>
            <person name="Govers F."/>
            <person name="Hughes L."/>
            <person name="Humphray S."/>
            <person name="Jiang R.H."/>
            <person name="Judelson H."/>
            <person name="Kamoun S."/>
            <person name="Kyung K."/>
            <person name="Meijer H."/>
            <person name="Minx P."/>
            <person name="Morris P."/>
            <person name="Nelson J."/>
            <person name="Phuntumart V."/>
            <person name="Qutob D."/>
            <person name="Rehmany A."/>
            <person name="Rougon-Cardoso A."/>
            <person name="Ryden P."/>
            <person name="Torto-Alalibo T."/>
            <person name="Studholme D."/>
            <person name="Wang Y."/>
            <person name="Win J."/>
            <person name="Wood J."/>
            <person name="Clifton S.W."/>
            <person name="Rogers J."/>
            <person name="Van den Ackerveken G."/>
            <person name="Jones J.D."/>
            <person name="McDowell J.M."/>
            <person name="Beynon J."/>
            <person name="Tyler B.M."/>
        </authorList>
    </citation>
    <scope>NUCLEOTIDE SEQUENCE [LARGE SCALE GENOMIC DNA]</scope>
    <source>
        <strain evidence="2">Emoy2</strain>
    </source>
</reference>
<dbReference type="InParanoid" id="M4B258"/>
<dbReference type="VEuPathDB" id="FungiDB:HpaG800355"/>
<organism evidence="1 2">
    <name type="scientific">Hyaloperonospora arabidopsidis (strain Emoy2)</name>
    <name type="common">Downy mildew agent</name>
    <name type="synonym">Peronospora arabidopsidis</name>
    <dbReference type="NCBI Taxonomy" id="559515"/>
    <lineage>
        <taxon>Eukaryota</taxon>
        <taxon>Sar</taxon>
        <taxon>Stramenopiles</taxon>
        <taxon>Oomycota</taxon>
        <taxon>Peronosporomycetes</taxon>
        <taxon>Peronosporales</taxon>
        <taxon>Peronosporaceae</taxon>
        <taxon>Hyaloperonospora</taxon>
    </lineage>
</organism>
<evidence type="ECO:0000313" key="1">
    <source>
        <dbReference type="EnsemblProtists" id="HpaP800355"/>
    </source>
</evidence>
<dbReference type="Proteomes" id="UP000011713">
    <property type="component" value="Unassembled WGS sequence"/>
</dbReference>
<accession>M4B258</accession>
<name>M4B258_HYAAE</name>
<proteinExistence type="predicted"/>
<reference evidence="1" key="2">
    <citation type="submission" date="2015-06" db="UniProtKB">
        <authorList>
            <consortium name="EnsemblProtists"/>
        </authorList>
    </citation>
    <scope>IDENTIFICATION</scope>
    <source>
        <strain evidence="1">Emoy2</strain>
    </source>
</reference>
<protein>
    <submittedName>
        <fullName evidence="1">Uncharacterized protein</fullName>
    </submittedName>
</protein>
<evidence type="ECO:0000313" key="2">
    <source>
        <dbReference type="Proteomes" id="UP000011713"/>
    </source>
</evidence>
<keyword evidence="2" id="KW-1185">Reference proteome</keyword>